<dbReference type="EMBL" id="MDDR01000015">
    <property type="protein sequence ID" value="OIN53788.1"/>
    <property type="molecule type" value="Genomic_DNA"/>
</dbReference>
<reference evidence="1 2" key="1">
    <citation type="submission" date="2016-08" db="EMBL/GenBank/DDBJ databases">
        <title>Draft genome sequence of Pseudomonas costantinii LMG 22119, type strain isolated from cultivated mushroom (Agaricus bisporus) sporophores.</title>
        <authorList>
            <person name="Tambong J.T."/>
        </authorList>
    </citation>
    <scope>NUCLEOTIDE SEQUENCE [LARGE SCALE GENOMIC DNA]</scope>
    <source>
        <strain evidence="1 2">LMG 22119</strain>
    </source>
</reference>
<dbReference type="AlphaFoldDB" id="A0A1S2V727"/>
<accession>A0A1S2V727</accession>
<dbReference type="Proteomes" id="UP000181661">
    <property type="component" value="Unassembled WGS sequence"/>
</dbReference>
<organism evidence="1 2">
    <name type="scientific">Pseudomonas costantinii</name>
    <dbReference type="NCBI Taxonomy" id="168469"/>
    <lineage>
        <taxon>Bacteria</taxon>
        <taxon>Pseudomonadati</taxon>
        <taxon>Pseudomonadota</taxon>
        <taxon>Gammaproteobacteria</taxon>
        <taxon>Pseudomonadales</taxon>
        <taxon>Pseudomonadaceae</taxon>
        <taxon>Pseudomonas</taxon>
    </lineage>
</organism>
<sequence length="65" mass="7100">MLMGKEDMFTLVGSKAFTSKADRNPLLRFPMHSVASTYVTKQTAGIKKPGGSFKNRPGLVVQAWA</sequence>
<proteinExistence type="predicted"/>
<gene>
    <name evidence="1" type="ORF">BFL40_08055</name>
</gene>
<evidence type="ECO:0000313" key="1">
    <source>
        <dbReference type="EMBL" id="OIN53788.1"/>
    </source>
</evidence>
<evidence type="ECO:0000313" key="2">
    <source>
        <dbReference type="Proteomes" id="UP000181661"/>
    </source>
</evidence>
<name>A0A1S2V727_9PSED</name>
<protein>
    <submittedName>
        <fullName evidence="1">Uncharacterized protein</fullName>
    </submittedName>
</protein>
<comment type="caution">
    <text evidence="1">The sequence shown here is derived from an EMBL/GenBank/DDBJ whole genome shotgun (WGS) entry which is preliminary data.</text>
</comment>